<dbReference type="Proteomes" id="UP000251571">
    <property type="component" value="Unassembled WGS sequence"/>
</dbReference>
<keyword evidence="1" id="KW-0378">Hydrolase</keyword>
<dbReference type="InterPro" id="IPR016032">
    <property type="entry name" value="Sig_transdc_resp-reg_C-effctor"/>
</dbReference>
<dbReference type="InterPro" id="IPR029058">
    <property type="entry name" value="AB_hydrolase_fold"/>
</dbReference>
<dbReference type="PANTHER" id="PTHR43798">
    <property type="entry name" value="MONOACYLGLYCEROL LIPASE"/>
    <property type="match status" value="1"/>
</dbReference>
<evidence type="ECO:0000313" key="5">
    <source>
        <dbReference type="EMBL" id="PWJ21253.1"/>
    </source>
</evidence>
<organism evidence="6 8">
    <name type="scientific">Jannaschia seohaensis</name>
    <dbReference type="NCBI Taxonomy" id="475081"/>
    <lineage>
        <taxon>Bacteria</taxon>
        <taxon>Pseudomonadati</taxon>
        <taxon>Pseudomonadota</taxon>
        <taxon>Alphaproteobacteria</taxon>
        <taxon>Rhodobacterales</taxon>
        <taxon>Roseobacteraceae</taxon>
        <taxon>Jannaschia</taxon>
    </lineage>
</organism>
<dbReference type="EMBL" id="QGDJ01000002">
    <property type="protein sequence ID" value="PWJ21253.1"/>
    <property type="molecule type" value="Genomic_DNA"/>
</dbReference>
<dbReference type="SUPFAM" id="SSF46894">
    <property type="entry name" value="C-terminal effector domain of the bipartite response regulators"/>
    <property type="match status" value="1"/>
</dbReference>
<sequence length="406" mass="44691">MVSFMRYRFSDCELDTAAHELKRLGQPVHVEPQVFDLILALAEAGGDLVSYDGLMERIWAGRIVSDATIATRVSAARAAVGDNGKRQSVIRTVPRRGIQMAVPVVHAPHGSEATVTVSVPEPVTPQDGPPQEIRYVRSADGVNIAFAVNGAGPPLLRVGHWLTHLDLDWHSPIWRPLLDRLGAHHTVYRYDQRGTGMSDKDFPGKGIEEFVGDLEAVADQAGPEPIPIFTASQGVAVALKFAADYPERVSRLVLYAGYAQGRYRRGTEAARQEAKAHLELVRTGWGQPESLFLKLFTQIYLPSGSRDQVEHLIQMQLASASAARAARLRDIIDHFDVSDILEKVEAPVLLLHGRGDAVHPIEQSEMMARRLPNAVFVPLDTDNHVPLPGSPAWEVILSETERFLQS</sequence>
<feature type="domain" description="OmpR/PhoB-type" evidence="4">
    <location>
        <begin position="4"/>
        <end position="102"/>
    </location>
</feature>
<dbReference type="SUPFAM" id="SSF53474">
    <property type="entry name" value="alpha/beta-Hydrolases"/>
    <property type="match status" value="1"/>
</dbReference>
<dbReference type="PANTHER" id="PTHR43798:SF31">
    <property type="entry name" value="AB HYDROLASE SUPERFAMILY PROTEIN YCLE"/>
    <property type="match status" value="1"/>
</dbReference>
<reference evidence="6 8" key="1">
    <citation type="submission" date="2016-10" db="EMBL/GenBank/DDBJ databases">
        <authorList>
            <person name="Cai Z."/>
        </authorList>
    </citation>
    <scope>NUCLEOTIDE SEQUENCE [LARGE SCALE GENOMIC DNA]</scope>
    <source>
        <strain evidence="6 8">DSM 25227</strain>
    </source>
</reference>
<dbReference type="Gene3D" id="1.10.10.10">
    <property type="entry name" value="Winged helix-like DNA-binding domain superfamily/Winged helix DNA-binding domain"/>
    <property type="match status" value="1"/>
</dbReference>
<reference evidence="5 7" key="2">
    <citation type="submission" date="2018-03" db="EMBL/GenBank/DDBJ databases">
        <title>Genomic Encyclopedia of Archaeal and Bacterial Type Strains, Phase II (KMG-II): from individual species to whole genera.</title>
        <authorList>
            <person name="Goeker M."/>
        </authorList>
    </citation>
    <scope>NUCLEOTIDE SEQUENCE [LARGE SCALE GENOMIC DNA]</scope>
    <source>
        <strain evidence="5 7">DSM 25227</strain>
    </source>
</reference>
<evidence type="ECO:0000313" key="6">
    <source>
        <dbReference type="EMBL" id="SSA41663.1"/>
    </source>
</evidence>
<protein>
    <submittedName>
        <fullName evidence="6">DNA-binding winged helix-turn-helix (WHTH) domain-containing protein</fullName>
    </submittedName>
    <submittedName>
        <fullName evidence="5">DNA-binding winged helix-turn-helix (WHTH) protein</fullName>
    </submittedName>
</protein>
<dbReference type="Proteomes" id="UP000245839">
    <property type="component" value="Unassembled WGS sequence"/>
</dbReference>
<dbReference type="SMART" id="SM00862">
    <property type="entry name" value="Trans_reg_C"/>
    <property type="match status" value="1"/>
</dbReference>
<dbReference type="InterPro" id="IPR036388">
    <property type="entry name" value="WH-like_DNA-bd_sf"/>
</dbReference>
<name>A0A2Y9C5P1_9RHOB</name>
<dbReference type="AlphaFoldDB" id="A0A2Y9C5P1"/>
<feature type="DNA-binding region" description="OmpR/PhoB-type" evidence="3">
    <location>
        <begin position="4"/>
        <end position="102"/>
    </location>
</feature>
<dbReference type="Gene3D" id="3.40.50.1820">
    <property type="entry name" value="alpha/beta hydrolase"/>
    <property type="match status" value="1"/>
</dbReference>
<proteinExistence type="predicted"/>
<keyword evidence="2 3" id="KW-0238">DNA-binding</keyword>
<dbReference type="InterPro" id="IPR050266">
    <property type="entry name" value="AB_hydrolase_sf"/>
</dbReference>
<accession>A0A2Y9C5P1</accession>
<dbReference type="EMBL" id="UETC01000002">
    <property type="protein sequence ID" value="SSA41663.1"/>
    <property type="molecule type" value="Genomic_DNA"/>
</dbReference>
<keyword evidence="7" id="KW-1185">Reference proteome</keyword>
<evidence type="ECO:0000259" key="4">
    <source>
        <dbReference type="PROSITE" id="PS51755"/>
    </source>
</evidence>
<dbReference type="GO" id="GO:0003677">
    <property type="term" value="F:DNA binding"/>
    <property type="evidence" value="ECO:0007669"/>
    <property type="project" value="UniProtKB-UniRule"/>
</dbReference>
<evidence type="ECO:0000256" key="1">
    <source>
        <dbReference type="ARBA" id="ARBA00022801"/>
    </source>
</evidence>
<gene>
    <name evidence="5" type="ORF">BCF38_102503</name>
    <name evidence="6" type="ORF">SAMN05421539_102503</name>
</gene>
<dbReference type="GO" id="GO:0006355">
    <property type="term" value="P:regulation of DNA-templated transcription"/>
    <property type="evidence" value="ECO:0007669"/>
    <property type="project" value="InterPro"/>
</dbReference>
<dbReference type="InterPro" id="IPR000073">
    <property type="entry name" value="AB_hydrolase_1"/>
</dbReference>
<dbReference type="PRINTS" id="PR00111">
    <property type="entry name" value="ABHYDROLASE"/>
</dbReference>
<dbReference type="CDD" id="cd00383">
    <property type="entry name" value="trans_reg_C"/>
    <property type="match status" value="1"/>
</dbReference>
<dbReference type="Pfam" id="PF12146">
    <property type="entry name" value="Hydrolase_4"/>
    <property type="match status" value="1"/>
</dbReference>
<dbReference type="OrthoDB" id="9793083at2"/>
<dbReference type="InterPro" id="IPR022742">
    <property type="entry name" value="Hydrolase_4"/>
</dbReference>
<evidence type="ECO:0000256" key="2">
    <source>
        <dbReference type="ARBA" id="ARBA00023125"/>
    </source>
</evidence>
<evidence type="ECO:0000256" key="3">
    <source>
        <dbReference type="PROSITE-ProRule" id="PRU01091"/>
    </source>
</evidence>
<dbReference type="InterPro" id="IPR001867">
    <property type="entry name" value="OmpR/PhoB-type_DNA-bd"/>
</dbReference>
<dbReference type="GO" id="GO:0000160">
    <property type="term" value="P:phosphorelay signal transduction system"/>
    <property type="evidence" value="ECO:0007669"/>
    <property type="project" value="InterPro"/>
</dbReference>
<dbReference type="GO" id="GO:0016787">
    <property type="term" value="F:hydrolase activity"/>
    <property type="evidence" value="ECO:0007669"/>
    <property type="project" value="UniProtKB-KW"/>
</dbReference>
<evidence type="ECO:0000313" key="8">
    <source>
        <dbReference type="Proteomes" id="UP000251571"/>
    </source>
</evidence>
<dbReference type="Pfam" id="PF00486">
    <property type="entry name" value="Trans_reg_C"/>
    <property type="match status" value="1"/>
</dbReference>
<evidence type="ECO:0000313" key="7">
    <source>
        <dbReference type="Proteomes" id="UP000245839"/>
    </source>
</evidence>
<dbReference type="PROSITE" id="PS51755">
    <property type="entry name" value="OMPR_PHOB"/>
    <property type="match status" value="1"/>
</dbReference>
<dbReference type="GO" id="GO:0016020">
    <property type="term" value="C:membrane"/>
    <property type="evidence" value="ECO:0007669"/>
    <property type="project" value="TreeGrafter"/>
</dbReference>